<dbReference type="AlphaFoldDB" id="A0A1V4HDC5"/>
<gene>
    <name evidence="1" type="ORF">BC351_34420</name>
</gene>
<comment type="caution">
    <text evidence="1">The sequence shown here is derived from an EMBL/GenBank/DDBJ whole genome shotgun (WGS) entry which is preliminary data.</text>
</comment>
<evidence type="ECO:0000313" key="1">
    <source>
        <dbReference type="EMBL" id="OPH51909.1"/>
    </source>
</evidence>
<organism evidence="1 2">
    <name type="scientific">Paenibacillus ferrarius</name>
    <dbReference type="NCBI Taxonomy" id="1469647"/>
    <lineage>
        <taxon>Bacteria</taxon>
        <taxon>Bacillati</taxon>
        <taxon>Bacillota</taxon>
        <taxon>Bacilli</taxon>
        <taxon>Bacillales</taxon>
        <taxon>Paenibacillaceae</taxon>
        <taxon>Paenibacillus</taxon>
    </lineage>
</organism>
<dbReference type="Proteomes" id="UP000190626">
    <property type="component" value="Unassembled WGS sequence"/>
</dbReference>
<evidence type="ECO:0000313" key="2">
    <source>
        <dbReference type="Proteomes" id="UP000190626"/>
    </source>
</evidence>
<sequence>MKKTVLVNISYYVEIDDSENELSQKIQRKLCENRTLESDDGNVFLKWNQSSFKVLNPQIMNCGRCSNCGCWTTDMEKHNAIFGLDKGAVHNNILLCDECLPPDHRWAF</sequence>
<keyword evidence="2" id="KW-1185">Reference proteome</keyword>
<dbReference type="STRING" id="1469647.BC351_34420"/>
<dbReference type="OrthoDB" id="6692704at2"/>
<accession>A0A1V4HDC5</accession>
<name>A0A1V4HDC5_9BACL</name>
<protein>
    <submittedName>
        <fullName evidence="1">Uncharacterized protein</fullName>
    </submittedName>
</protein>
<dbReference type="RefSeq" id="WP_079416874.1">
    <property type="nucleotide sequence ID" value="NZ_MBTG01000029.1"/>
</dbReference>
<proteinExistence type="predicted"/>
<dbReference type="EMBL" id="MBTG01000029">
    <property type="protein sequence ID" value="OPH51909.1"/>
    <property type="molecule type" value="Genomic_DNA"/>
</dbReference>
<reference evidence="2" key="1">
    <citation type="submission" date="2016-07" db="EMBL/GenBank/DDBJ databases">
        <authorList>
            <person name="Florea S."/>
            <person name="Webb J.S."/>
            <person name="Jaromczyk J."/>
            <person name="Schardl C.L."/>
        </authorList>
    </citation>
    <scope>NUCLEOTIDE SEQUENCE [LARGE SCALE GENOMIC DNA]</scope>
    <source>
        <strain evidence="2">CY1</strain>
    </source>
</reference>